<comment type="similarity">
    <text evidence="8">Belongs to the binding-protein-dependent transport system permease family.</text>
</comment>
<organism evidence="11 12">
    <name type="scientific">Brenneria izadpanahii</name>
    <dbReference type="NCBI Taxonomy" id="2722756"/>
    <lineage>
        <taxon>Bacteria</taxon>
        <taxon>Pseudomonadati</taxon>
        <taxon>Pseudomonadota</taxon>
        <taxon>Gammaproteobacteria</taxon>
        <taxon>Enterobacterales</taxon>
        <taxon>Pectobacteriaceae</taxon>
        <taxon>Brenneria</taxon>
    </lineage>
</organism>
<feature type="transmembrane region" description="Helical" evidence="8">
    <location>
        <begin position="122"/>
        <end position="144"/>
    </location>
</feature>
<dbReference type="PANTHER" id="PTHR30151:SF19">
    <property type="entry name" value="ABC TRANSPORTER PERMEASE"/>
    <property type="match status" value="1"/>
</dbReference>
<dbReference type="Proteomes" id="UP000671960">
    <property type="component" value="Chromosome"/>
</dbReference>
<dbReference type="Gene3D" id="1.10.3720.10">
    <property type="entry name" value="MetI-like"/>
    <property type="match status" value="1"/>
</dbReference>
<evidence type="ECO:0000256" key="7">
    <source>
        <dbReference type="ARBA" id="ARBA00023136"/>
    </source>
</evidence>
<keyword evidence="5 8" id="KW-0812">Transmembrane</keyword>
<protein>
    <submittedName>
        <fullName evidence="11">ABC transporter permease</fullName>
    </submittedName>
</protein>
<sequence>MNMPATAANKTRANPSAASRRRKKKALALLKDNSWRALILIGMVTLWQYGVDSGVVNAFLMGSPAGIWQEFVRLLANGELLTNTYVTVYATVTGFVLGSLLGSLSGLLLWYSSTLARILDPFFIALNGLPKIALAPIIIIWFGSGMFSKIALAFIATYIVALLSAWQGTHQIDDSQVNLMRSLGANKNQIFRKVVIPSTLPWIISAFRLNIGFALIADIGGEFISSDYGLGKMIFVAGNLFNLNVVWVGVFTLLFVAIVLYLLVIQLQRWLLPWERQSVNR</sequence>
<feature type="transmembrane region" description="Helical" evidence="8">
    <location>
        <begin position="150"/>
        <end position="169"/>
    </location>
</feature>
<dbReference type="PANTHER" id="PTHR30151">
    <property type="entry name" value="ALKANE SULFONATE ABC TRANSPORTER-RELATED, MEMBRANE SUBUNIT"/>
    <property type="match status" value="1"/>
</dbReference>
<evidence type="ECO:0000313" key="11">
    <source>
        <dbReference type="EMBL" id="QTF09438.1"/>
    </source>
</evidence>
<gene>
    <name evidence="11" type="ORF">HC231_17130</name>
</gene>
<evidence type="ECO:0000256" key="6">
    <source>
        <dbReference type="ARBA" id="ARBA00022989"/>
    </source>
</evidence>
<evidence type="ECO:0000256" key="9">
    <source>
        <dbReference type="SAM" id="MobiDB-lite"/>
    </source>
</evidence>
<evidence type="ECO:0000256" key="2">
    <source>
        <dbReference type="ARBA" id="ARBA00022448"/>
    </source>
</evidence>
<dbReference type="Pfam" id="PF00528">
    <property type="entry name" value="BPD_transp_1"/>
    <property type="match status" value="1"/>
</dbReference>
<dbReference type="CDD" id="cd06261">
    <property type="entry name" value="TM_PBP2"/>
    <property type="match status" value="1"/>
</dbReference>
<keyword evidence="4" id="KW-0997">Cell inner membrane</keyword>
<evidence type="ECO:0000313" key="12">
    <source>
        <dbReference type="Proteomes" id="UP000671960"/>
    </source>
</evidence>
<feature type="domain" description="ABC transmembrane type-1" evidence="10">
    <location>
        <begin position="80"/>
        <end position="264"/>
    </location>
</feature>
<keyword evidence="7 8" id="KW-0472">Membrane</keyword>
<evidence type="ECO:0000256" key="3">
    <source>
        <dbReference type="ARBA" id="ARBA00022475"/>
    </source>
</evidence>
<dbReference type="InterPro" id="IPR000515">
    <property type="entry name" value="MetI-like"/>
</dbReference>
<evidence type="ECO:0000256" key="4">
    <source>
        <dbReference type="ARBA" id="ARBA00022519"/>
    </source>
</evidence>
<reference evidence="11 12" key="1">
    <citation type="submission" date="2020-03" db="EMBL/GenBank/DDBJ databases">
        <authorList>
            <person name="Bakhshi Ganjeh M."/>
        </authorList>
    </citation>
    <scope>NUCLEOTIDE SEQUENCE [LARGE SCALE GENOMIC DNA]</scope>
    <source>
        <strain evidence="12">Iran 50</strain>
    </source>
</reference>
<feature type="region of interest" description="Disordered" evidence="9">
    <location>
        <begin position="1"/>
        <end position="20"/>
    </location>
</feature>
<proteinExistence type="inferred from homology"/>
<dbReference type="RefSeq" id="WP_208227940.1">
    <property type="nucleotide sequence ID" value="NZ_CP050854.1"/>
</dbReference>
<evidence type="ECO:0000256" key="5">
    <source>
        <dbReference type="ARBA" id="ARBA00022692"/>
    </source>
</evidence>
<dbReference type="SUPFAM" id="SSF161098">
    <property type="entry name" value="MetI-like"/>
    <property type="match status" value="1"/>
</dbReference>
<keyword evidence="12" id="KW-1185">Reference proteome</keyword>
<dbReference type="InterPro" id="IPR035906">
    <property type="entry name" value="MetI-like_sf"/>
</dbReference>
<keyword evidence="3" id="KW-1003">Cell membrane</keyword>
<dbReference type="EMBL" id="CP050854">
    <property type="protein sequence ID" value="QTF09438.1"/>
    <property type="molecule type" value="Genomic_DNA"/>
</dbReference>
<name>A0ABX7V0N1_9GAMM</name>
<comment type="subcellular location">
    <subcellularLocation>
        <location evidence="1">Cell inner membrane</location>
        <topology evidence="1">Multi-pass membrane protein</topology>
    </subcellularLocation>
    <subcellularLocation>
        <location evidence="8">Cell membrane</location>
        <topology evidence="8">Multi-pass membrane protein</topology>
    </subcellularLocation>
</comment>
<evidence type="ECO:0000256" key="1">
    <source>
        <dbReference type="ARBA" id="ARBA00004429"/>
    </source>
</evidence>
<feature type="transmembrane region" description="Helical" evidence="8">
    <location>
        <begin position="88"/>
        <end position="110"/>
    </location>
</feature>
<evidence type="ECO:0000256" key="8">
    <source>
        <dbReference type="RuleBase" id="RU363032"/>
    </source>
</evidence>
<feature type="transmembrane region" description="Helical" evidence="8">
    <location>
        <begin position="33"/>
        <end position="51"/>
    </location>
</feature>
<keyword evidence="2 8" id="KW-0813">Transport</keyword>
<keyword evidence="6 8" id="KW-1133">Transmembrane helix</keyword>
<evidence type="ECO:0000259" key="10">
    <source>
        <dbReference type="PROSITE" id="PS50928"/>
    </source>
</evidence>
<feature type="transmembrane region" description="Helical" evidence="8">
    <location>
        <begin position="190"/>
        <end position="217"/>
    </location>
</feature>
<dbReference type="PROSITE" id="PS50928">
    <property type="entry name" value="ABC_TM1"/>
    <property type="match status" value="1"/>
</dbReference>
<feature type="transmembrane region" description="Helical" evidence="8">
    <location>
        <begin position="245"/>
        <end position="264"/>
    </location>
</feature>
<accession>A0ABX7V0N1</accession>